<evidence type="ECO:0000256" key="1">
    <source>
        <dbReference type="ARBA" id="ARBA00005495"/>
    </source>
</evidence>
<feature type="region of interest" description="Disordered" evidence="5">
    <location>
        <begin position="69"/>
        <end position="104"/>
    </location>
</feature>
<accession>A0A1Q8R9U4</accession>
<organism evidence="7 8">
    <name type="scientific">Colletotrichum chlorophyti</name>
    <dbReference type="NCBI Taxonomy" id="708187"/>
    <lineage>
        <taxon>Eukaryota</taxon>
        <taxon>Fungi</taxon>
        <taxon>Dikarya</taxon>
        <taxon>Ascomycota</taxon>
        <taxon>Pezizomycotina</taxon>
        <taxon>Sordariomycetes</taxon>
        <taxon>Hypocreomycetidae</taxon>
        <taxon>Glomerellales</taxon>
        <taxon>Glomerellaceae</taxon>
        <taxon>Colletotrichum</taxon>
    </lineage>
</organism>
<dbReference type="SUPFAM" id="SSF51316">
    <property type="entry name" value="Mss4-like"/>
    <property type="match status" value="2"/>
</dbReference>
<reference evidence="7 8" key="1">
    <citation type="submission" date="2016-11" db="EMBL/GenBank/DDBJ databases">
        <title>Draft Genome Assembly of Colletotrichum chlorophyti a pathogen of herbaceous plants.</title>
        <authorList>
            <person name="Gan P."/>
            <person name="Narusaka M."/>
            <person name="Tsushima A."/>
            <person name="Narusaka Y."/>
            <person name="Takano Y."/>
            <person name="Shirasu K."/>
        </authorList>
    </citation>
    <scope>NUCLEOTIDE SEQUENCE [LARGE SCALE GENOMIC DNA]</scope>
    <source>
        <strain evidence="7 8">NTL11</strain>
    </source>
</reference>
<evidence type="ECO:0000256" key="2">
    <source>
        <dbReference type="ARBA" id="ARBA00022723"/>
    </source>
</evidence>
<dbReference type="Proteomes" id="UP000186583">
    <property type="component" value="Unassembled WGS sequence"/>
</dbReference>
<dbReference type="InterPro" id="IPR011057">
    <property type="entry name" value="Mss4-like_sf"/>
</dbReference>
<gene>
    <name evidence="7" type="ORF">CCHL11_09685</name>
</gene>
<keyword evidence="8" id="KW-1185">Reference proteome</keyword>
<sequence length="222" mass="24138">MSHTPGEDPSIYPLTGGCACGNIRYSLNTSPLVVHCCQCTSCQRETGTAYGLNAVVEGDEVTLLPSAPSASQLQPTANFPSSMLDDWTPKKSRPGPDHGSDEPVQEIPCPVLIPVPADSGALQYIARCPVCLTPVWSNYSGEPLIKFVRVGSLDSPALLGGPDTYIFMRSKQPFIQIAEDGKPRFDAFYPQKEGVWSPAAMVRREKLLARIMERRKEKALDG</sequence>
<dbReference type="PROSITE" id="PS51891">
    <property type="entry name" value="CENP_V_GFA"/>
    <property type="match status" value="1"/>
</dbReference>
<comment type="similarity">
    <text evidence="1">Belongs to the Gfa family.</text>
</comment>
<dbReference type="Pfam" id="PF04828">
    <property type="entry name" value="GFA"/>
    <property type="match status" value="1"/>
</dbReference>
<dbReference type="OrthoDB" id="406544at2759"/>
<keyword evidence="4" id="KW-0456">Lyase</keyword>
<protein>
    <recommendedName>
        <fullName evidence="6">CENP-V/GFA domain-containing protein</fullName>
    </recommendedName>
</protein>
<dbReference type="EMBL" id="MPGH01000263">
    <property type="protein sequence ID" value="OLN81122.1"/>
    <property type="molecule type" value="Genomic_DNA"/>
</dbReference>
<evidence type="ECO:0000256" key="5">
    <source>
        <dbReference type="SAM" id="MobiDB-lite"/>
    </source>
</evidence>
<dbReference type="PANTHER" id="PTHR33337">
    <property type="entry name" value="GFA DOMAIN-CONTAINING PROTEIN"/>
    <property type="match status" value="1"/>
</dbReference>
<evidence type="ECO:0000313" key="7">
    <source>
        <dbReference type="EMBL" id="OLN81122.1"/>
    </source>
</evidence>
<evidence type="ECO:0000259" key="6">
    <source>
        <dbReference type="PROSITE" id="PS51891"/>
    </source>
</evidence>
<evidence type="ECO:0000313" key="8">
    <source>
        <dbReference type="Proteomes" id="UP000186583"/>
    </source>
</evidence>
<evidence type="ECO:0000256" key="4">
    <source>
        <dbReference type="ARBA" id="ARBA00023239"/>
    </source>
</evidence>
<dbReference type="AlphaFoldDB" id="A0A1Q8R9U4"/>
<dbReference type="STRING" id="708187.A0A1Q8R9U4"/>
<proteinExistence type="inferred from homology"/>
<keyword evidence="2" id="KW-0479">Metal-binding</keyword>
<name>A0A1Q8R9U4_9PEZI</name>
<dbReference type="GO" id="GO:0046872">
    <property type="term" value="F:metal ion binding"/>
    <property type="evidence" value="ECO:0007669"/>
    <property type="project" value="UniProtKB-KW"/>
</dbReference>
<dbReference type="InterPro" id="IPR006913">
    <property type="entry name" value="CENP-V/GFA"/>
</dbReference>
<keyword evidence="3" id="KW-0862">Zinc</keyword>
<dbReference type="GO" id="GO:0016846">
    <property type="term" value="F:carbon-sulfur lyase activity"/>
    <property type="evidence" value="ECO:0007669"/>
    <property type="project" value="InterPro"/>
</dbReference>
<dbReference type="Gene3D" id="3.90.1590.10">
    <property type="entry name" value="glutathione-dependent formaldehyde- activating enzyme (gfa)"/>
    <property type="match status" value="1"/>
</dbReference>
<evidence type="ECO:0000256" key="3">
    <source>
        <dbReference type="ARBA" id="ARBA00022833"/>
    </source>
</evidence>
<feature type="compositionally biased region" description="Polar residues" evidence="5">
    <location>
        <begin position="69"/>
        <end position="81"/>
    </location>
</feature>
<dbReference type="PANTHER" id="PTHR33337:SF33">
    <property type="entry name" value="CENP-V_GFA DOMAIN-CONTAINING PROTEIN"/>
    <property type="match status" value="1"/>
</dbReference>
<comment type="caution">
    <text evidence="7">The sequence shown here is derived from an EMBL/GenBank/DDBJ whole genome shotgun (WGS) entry which is preliminary data.</text>
</comment>
<feature type="domain" description="CENP-V/GFA" evidence="6">
    <location>
        <begin position="14"/>
        <end position="125"/>
    </location>
</feature>